<evidence type="ECO:0000256" key="3">
    <source>
        <dbReference type="ARBA" id="ARBA00022801"/>
    </source>
</evidence>
<dbReference type="OrthoDB" id="9776488at2"/>
<keyword evidence="4 5" id="KW-0119">Carbohydrate metabolism</keyword>
<evidence type="ECO:0000256" key="8">
    <source>
        <dbReference type="PIRSR" id="PIRSR038994-3"/>
    </source>
</evidence>
<dbReference type="GO" id="GO:0006046">
    <property type="term" value="P:N-acetylglucosamine catabolic process"/>
    <property type="evidence" value="ECO:0007669"/>
    <property type="project" value="TreeGrafter"/>
</dbReference>
<dbReference type="RefSeq" id="WP_105732147.1">
    <property type="nucleotide sequence ID" value="NZ_PVBT01000001.1"/>
</dbReference>
<dbReference type="GO" id="GO:0046872">
    <property type="term" value="F:metal ion binding"/>
    <property type="evidence" value="ECO:0007669"/>
    <property type="project" value="UniProtKB-KW"/>
</dbReference>
<feature type="domain" description="Amidohydrolase-related" evidence="9">
    <location>
        <begin position="54"/>
        <end position="381"/>
    </location>
</feature>
<comment type="similarity">
    <text evidence="1 5">Belongs to the metallo-dependent hydrolases superfamily. NagA family.</text>
</comment>
<dbReference type="EMBL" id="PVBT01000001">
    <property type="protein sequence ID" value="PRD57907.1"/>
    <property type="molecule type" value="Genomic_DNA"/>
</dbReference>
<proteinExistence type="inferred from homology"/>
<dbReference type="Gene3D" id="2.30.40.10">
    <property type="entry name" value="Urease, subunit C, domain 1"/>
    <property type="match status" value="1"/>
</dbReference>
<evidence type="ECO:0000313" key="10">
    <source>
        <dbReference type="EMBL" id="PRD57907.1"/>
    </source>
</evidence>
<keyword evidence="3 5" id="KW-0378">Hydrolase</keyword>
<dbReference type="GO" id="GO:0008448">
    <property type="term" value="F:N-acetylglucosamine-6-phosphate deacetylase activity"/>
    <property type="evidence" value="ECO:0007669"/>
    <property type="project" value="InterPro"/>
</dbReference>
<evidence type="ECO:0000256" key="7">
    <source>
        <dbReference type="PIRSR" id="PIRSR038994-2"/>
    </source>
</evidence>
<evidence type="ECO:0000259" key="9">
    <source>
        <dbReference type="Pfam" id="PF01979"/>
    </source>
</evidence>
<feature type="active site" description="Proton donor/acceptor" evidence="6">
    <location>
        <position position="277"/>
    </location>
</feature>
<dbReference type="PIRSF" id="PIRSF038994">
    <property type="entry name" value="NagA"/>
    <property type="match status" value="1"/>
</dbReference>
<evidence type="ECO:0000256" key="6">
    <source>
        <dbReference type="PIRSR" id="PIRSR038994-1"/>
    </source>
</evidence>
<evidence type="ECO:0000256" key="4">
    <source>
        <dbReference type="ARBA" id="ARBA00023277"/>
    </source>
</evidence>
<feature type="binding site" evidence="7">
    <location>
        <position position="229"/>
    </location>
    <ligand>
        <name>substrate</name>
    </ligand>
</feature>
<organism evidence="10 11">
    <name type="scientific">Phyllobacterium myrsinacearum</name>
    <dbReference type="NCBI Taxonomy" id="28101"/>
    <lineage>
        <taxon>Bacteria</taxon>
        <taxon>Pseudomonadati</taxon>
        <taxon>Pseudomonadota</taxon>
        <taxon>Alphaproteobacteria</taxon>
        <taxon>Hyphomicrobiales</taxon>
        <taxon>Phyllobacteriaceae</taxon>
        <taxon>Phyllobacterium</taxon>
    </lineage>
</organism>
<dbReference type="InterPro" id="IPR011059">
    <property type="entry name" value="Metal-dep_hydrolase_composite"/>
</dbReference>
<dbReference type="SUPFAM" id="SSF51338">
    <property type="entry name" value="Composite domain of metallo-dependent hydrolases"/>
    <property type="match status" value="1"/>
</dbReference>
<dbReference type="NCBIfam" id="TIGR00221">
    <property type="entry name" value="nagA"/>
    <property type="match status" value="1"/>
</dbReference>
<feature type="binding site" evidence="7">
    <location>
        <position position="253"/>
    </location>
    <ligand>
        <name>substrate</name>
    </ligand>
</feature>
<evidence type="ECO:0000256" key="5">
    <source>
        <dbReference type="PIRNR" id="PIRNR038994"/>
    </source>
</evidence>
<protein>
    <submittedName>
        <fullName evidence="10">N-acetylglucosamine-6-phosphate deacetylase</fullName>
    </submittedName>
</protein>
<dbReference type="PANTHER" id="PTHR11113">
    <property type="entry name" value="N-ACETYLGLUCOSAMINE-6-PHOSPHATE DEACETYLASE"/>
    <property type="match status" value="1"/>
</dbReference>
<dbReference type="PANTHER" id="PTHR11113:SF14">
    <property type="entry name" value="N-ACETYLGLUCOSAMINE-6-PHOSPHATE DEACETYLASE"/>
    <property type="match status" value="1"/>
</dbReference>
<accession>A0A2S9JX27</accession>
<keyword evidence="2 8" id="KW-0479">Metal-binding</keyword>
<dbReference type="Proteomes" id="UP000238563">
    <property type="component" value="Unassembled WGS sequence"/>
</dbReference>
<dbReference type="SUPFAM" id="SSF51556">
    <property type="entry name" value="Metallo-dependent hydrolases"/>
    <property type="match status" value="1"/>
</dbReference>
<feature type="binding site" evidence="8">
    <location>
        <position position="197"/>
    </location>
    <ligand>
        <name>Zn(2+)</name>
        <dbReference type="ChEBI" id="CHEBI:29105"/>
    </ligand>
</feature>
<dbReference type="Pfam" id="PF01979">
    <property type="entry name" value="Amidohydro_1"/>
    <property type="match status" value="1"/>
</dbReference>
<reference evidence="10 11" key="1">
    <citation type="submission" date="2018-02" db="EMBL/GenBank/DDBJ databases">
        <title>The draft genome of Phyllobacterium myrsinacearum DSM5892.</title>
        <authorList>
            <person name="Li L."/>
            <person name="Liu L."/>
            <person name="Zhang X."/>
            <person name="Wang T."/>
        </authorList>
    </citation>
    <scope>NUCLEOTIDE SEQUENCE [LARGE SCALE GENOMIC DNA]</scope>
    <source>
        <strain evidence="10 11">DSM 5892</strain>
    </source>
</reference>
<name>A0A2S9JX27_9HYPH</name>
<keyword evidence="11" id="KW-1185">Reference proteome</keyword>
<feature type="binding site" evidence="8">
    <location>
        <position position="131"/>
    </location>
    <ligand>
        <name>Zn(2+)</name>
        <dbReference type="ChEBI" id="CHEBI:29105"/>
    </ligand>
</feature>
<evidence type="ECO:0000256" key="2">
    <source>
        <dbReference type="ARBA" id="ARBA00022723"/>
    </source>
</evidence>
<comment type="caution">
    <text evidence="10">The sequence shown here is derived from an EMBL/GenBank/DDBJ whole genome shotgun (WGS) entry which is preliminary data.</text>
</comment>
<sequence length="389" mass="40480">MSTVYALTGADIFDGETWHAGSAILVDAGIITGIVAPADIPADVRRVALNGGKLVPGFIDVQVNGGGGVLLNDGPSVEAIRTICQAHFAFGTTALLPTLITDTPAITNAAIAAGKAAALEKVTGFIGLHLEGPHLSVTHKGTHDPALIRPMEDSDLVAIVDAVQELPVLLTTVAPETVPVDKIKAMADAGVIVSIGHSGASYELAVAAKDAGASMATHLFNAMSQLGHRSPGVVGAVLETGDLSAGLIADGFHVSKASMAIALRAKQGPAKIFLVTDAMSTIGTDITSFTLNGRTIRRHGGRLTLEDGTLAGADLDMISAVRFVHRELGLDLEEALRMASLYPAESIRIDHRYGRIGNGYVANIVHLDEALDVDHVWIDGDLHYARNPS</sequence>
<dbReference type="Gene3D" id="3.20.20.140">
    <property type="entry name" value="Metal-dependent hydrolases"/>
    <property type="match status" value="1"/>
</dbReference>
<dbReference type="InterPro" id="IPR003764">
    <property type="entry name" value="GlcNAc_6-P_deAcase"/>
</dbReference>
<dbReference type="InterPro" id="IPR006680">
    <property type="entry name" value="Amidohydro-rel"/>
</dbReference>
<evidence type="ECO:0000256" key="1">
    <source>
        <dbReference type="ARBA" id="ARBA00010716"/>
    </source>
</evidence>
<dbReference type="AlphaFoldDB" id="A0A2S9JX27"/>
<dbReference type="Pfam" id="PF22643">
    <property type="entry name" value="NagA_N"/>
    <property type="match status" value="1"/>
</dbReference>
<feature type="binding site" evidence="8">
    <location>
        <position position="218"/>
    </location>
    <ligand>
        <name>Zn(2+)</name>
        <dbReference type="ChEBI" id="CHEBI:29105"/>
    </ligand>
</feature>
<evidence type="ECO:0000313" key="11">
    <source>
        <dbReference type="Proteomes" id="UP000238563"/>
    </source>
</evidence>
<feature type="binding site" evidence="7">
    <location>
        <begin position="221"/>
        <end position="222"/>
    </location>
    <ligand>
        <name>substrate</name>
    </ligand>
</feature>
<feature type="binding site" evidence="7">
    <location>
        <begin position="310"/>
        <end position="312"/>
    </location>
    <ligand>
        <name>substrate</name>
    </ligand>
</feature>
<dbReference type="CDD" id="cd00854">
    <property type="entry name" value="NagA"/>
    <property type="match status" value="1"/>
</dbReference>
<dbReference type="InterPro" id="IPR032466">
    <property type="entry name" value="Metal_Hydrolase"/>
</dbReference>
<gene>
    <name evidence="10" type="primary">nagA</name>
    <name evidence="10" type="ORF">C5750_01780</name>
</gene>
<feature type="binding site" evidence="7">
    <location>
        <position position="142"/>
    </location>
    <ligand>
        <name>substrate</name>
    </ligand>
</feature>
<comment type="cofactor">
    <cofactor evidence="8">
        <name>a divalent metal cation</name>
        <dbReference type="ChEBI" id="CHEBI:60240"/>
    </cofactor>
    <text evidence="8">Binds 1 divalent metal cation per subunit.</text>
</comment>